<proteinExistence type="inferred from homology"/>
<dbReference type="PANTHER" id="PTHR42760:SF133">
    <property type="entry name" value="3-OXOACYL-[ACYL-CARRIER-PROTEIN] REDUCTASE"/>
    <property type="match status" value="1"/>
</dbReference>
<comment type="similarity">
    <text evidence="1">Belongs to the short-chain dehydrogenases/reductases (SDR) family.</text>
</comment>
<dbReference type="EMBL" id="BA000030">
    <property type="protein sequence ID" value="BAC68465.1"/>
    <property type="molecule type" value="Genomic_DNA"/>
</dbReference>
<keyword evidence="5" id="KW-1185">Reference proteome</keyword>
<keyword evidence="2" id="KW-0560">Oxidoreductase</keyword>
<feature type="region of interest" description="Disordered" evidence="3">
    <location>
        <begin position="321"/>
        <end position="346"/>
    </location>
</feature>
<dbReference type="InterPro" id="IPR036291">
    <property type="entry name" value="NAD(P)-bd_dom_sf"/>
</dbReference>
<feature type="region of interest" description="Disordered" evidence="3">
    <location>
        <begin position="1"/>
        <end position="34"/>
    </location>
</feature>
<reference evidence="4 5" key="1">
    <citation type="journal article" date="2001" name="Proc. Natl. Acad. Sci. U.S.A.">
        <title>Genome sequence of an industrial microorganism Streptomyces avermitilis: deducing the ability of producing secondary metabolites.</title>
        <authorList>
            <person name="Omura S."/>
            <person name="Ikeda H."/>
            <person name="Ishikawa J."/>
            <person name="Hanamoto A."/>
            <person name="Takahashi C."/>
            <person name="Shinose M."/>
            <person name="Takahashi Y."/>
            <person name="Horikawa H."/>
            <person name="Nakazawa H."/>
            <person name="Osonoe T."/>
            <person name="Kikuchi H."/>
            <person name="Shiba T."/>
            <person name="Sakaki Y."/>
            <person name="Hattori M."/>
        </authorList>
    </citation>
    <scope>NUCLEOTIDE SEQUENCE [LARGE SCALE GENOMIC DNA]</scope>
    <source>
        <strain evidence="5">ATCC 31267 / DSM 46492 / JCM 5070 / NBRC 14893 / NCIMB 12804 / NRRL 8165 / MA-4680</strain>
    </source>
</reference>
<dbReference type="Gene3D" id="3.40.50.720">
    <property type="entry name" value="NAD(P)-binding Rossmann-like Domain"/>
    <property type="match status" value="1"/>
</dbReference>
<reference evidence="4 5" key="3">
    <citation type="journal article" date="2014" name="J. Ind. Microbiol. Biotechnol.">
        <title>Genome mining of the Streptomyces avermitilis genome and development of genome-minimized hosts for heterologous expression of biosynthetic gene clusters.</title>
        <authorList>
            <person name="Ikeda H."/>
            <person name="Shin-ya K."/>
            <person name="Omura S."/>
        </authorList>
    </citation>
    <scope>NUCLEOTIDE SEQUENCE [LARGE SCALE GENOMIC DNA]</scope>
    <source>
        <strain evidence="5">ATCC 31267 / DSM 46492 / JCM 5070 / NBRC 14893 / NCIMB 12804 / NRRL 8165 / MA-4680</strain>
    </source>
</reference>
<evidence type="ECO:0000313" key="4">
    <source>
        <dbReference type="EMBL" id="BAC68465.1"/>
    </source>
</evidence>
<evidence type="ECO:0000256" key="2">
    <source>
        <dbReference type="ARBA" id="ARBA00023002"/>
    </source>
</evidence>
<dbReference type="SUPFAM" id="SSF51735">
    <property type="entry name" value="NAD(P)-binding Rossmann-fold domains"/>
    <property type="match status" value="1"/>
</dbReference>
<dbReference type="GO" id="GO:0016616">
    <property type="term" value="F:oxidoreductase activity, acting on the CH-OH group of donors, NAD or NADP as acceptor"/>
    <property type="evidence" value="ECO:0007669"/>
    <property type="project" value="TreeGrafter"/>
</dbReference>
<dbReference type="AlphaFoldDB" id="Q82PW7"/>
<dbReference type="eggNOG" id="COG1028">
    <property type="taxonomic scope" value="Bacteria"/>
</dbReference>
<dbReference type="CDD" id="cd05233">
    <property type="entry name" value="SDR_c"/>
    <property type="match status" value="1"/>
</dbReference>
<feature type="compositionally biased region" description="Polar residues" evidence="3">
    <location>
        <begin position="20"/>
        <end position="30"/>
    </location>
</feature>
<dbReference type="PANTHER" id="PTHR42760">
    <property type="entry name" value="SHORT-CHAIN DEHYDROGENASES/REDUCTASES FAMILY MEMBER"/>
    <property type="match status" value="1"/>
</dbReference>
<dbReference type="KEGG" id="sma:SAVERM_755"/>
<protein>
    <submittedName>
        <fullName evidence="4">Dehydrogenase</fullName>
    </submittedName>
</protein>
<evidence type="ECO:0000313" key="5">
    <source>
        <dbReference type="Proteomes" id="UP000000428"/>
    </source>
</evidence>
<feature type="region of interest" description="Disordered" evidence="3">
    <location>
        <begin position="119"/>
        <end position="182"/>
    </location>
</feature>
<dbReference type="InterPro" id="IPR002347">
    <property type="entry name" value="SDR_fam"/>
</dbReference>
<feature type="compositionally biased region" description="Low complexity" evidence="3">
    <location>
        <begin position="159"/>
        <end position="175"/>
    </location>
</feature>
<dbReference type="PROSITE" id="PS00061">
    <property type="entry name" value="ADH_SHORT"/>
    <property type="match status" value="1"/>
</dbReference>
<dbReference type="PRINTS" id="PR00081">
    <property type="entry name" value="GDHRDH"/>
</dbReference>
<gene>
    <name evidence="4" type="ORF">SAVERM_755</name>
</gene>
<evidence type="ECO:0000256" key="3">
    <source>
        <dbReference type="SAM" id="MobiDB-lite"/>
    </source>
</evidence>
<organism evidence="4 5">
    <name type="scientific">Streptomyces avermitilis (strain ATCC 31267 / DSM 46492 / JCM 5070 / NBRC 14893 / NCIMB 12804 / NRRL 8165 / MA-4680)</name>
    <dbReference type="NCBI Taxonomy" id="227882"/>
    <lineage>
        <taxon>Bacteria</taxon>
        <taxon>Bacillati</taxon>
        <taxon>Actinomycetota</taxon>
        <taxon>Actinomycetes</taxon>
        <taxon>Kitasatosporales</taxon>
        <taxon>Streptomycetaceae</taxon>
        <taxon>Streptomyces</taxon>
    </lineage>
</organism>
<dbReference type="Proteomes" id="UP000000428">
    <property type="component" value="Chromosome"/>
</dbReference>
<accession>Q82PW7</accession>
<dbReference type="Pfam" id="PF13561">
    <property type="entry name" value="adh_short_C2"/>
    <property type="match status" value="1"/>
</dbReference>
<dbReference type="HOGENOM" id="CLU_801454_0_0_11"/>
<sequence>MTSPKRTRTTTSPVACPATGSPSSQATSAPSYPAVRTACRSTWTCRSRDIRRPAAPAVPRSPQSADFEADFPALVSRTLSDLTPGERHVLRSVSLLDSFDVPLVTRAAGTAHDAPALRLTERPFVRENPGTCRGAARPAPPGAHPDRWAVSGRPARSDGPAPTSRRPAASPAGRPNQHRGSAVVGTMEAVTPKEWLAVLAVSLDAVHHTGRAALRHLRAARGSNVGSAGGLGGDYGMAAYNAAKGAVVNLTRAMALDHAPEVRVNAGHPGFTLHSGITAGATPDTPVVRSFAERIPLGRVAEPDEIASVVAFLAGPDALYDRRSNPGRREPHRCYRAAPHRDVNAS</sequence>
<dbReference type="GO" id="GO:0006633">
    <property type="term" value="P:fatty acid biosynthetic process"/>
    <property type="evidence" value="ECO:0007669"/>
    <property type="project" value="TreeGrafter"/>
</dbReference>
<evidence type="ECO:0000256" key="1">
    <source>
        <dbReference type="ARBA" id="ARBA00006484"/>
    </source>
</evidence>
<dbReference type="InterPro" id="IPR020904">
    <property type="entry name" value="Sc_DH/Rdtase_CS"/>
</dbReference>
<name>Q82PW7_STRAW</name>
<reference evidence="4 5" key="2">
    <citation type="journal article" date="2003" name="Nat. Biotechnol.">
        <title>Complete genome sequence and comparative analysis of the industrial microorganism Streptomyces avermitilis.</title>
        <authorList>
            <person name="Ikeda H."/>
            <person name="Ishikawa J."/>
            <person name="Hanamoto A."/>
            <person name="Shinose M."/>
            <person name="Kikuchi H."/>
            <person name="Shiba T."/>
            <person name="Sakaki Y."/>
            <person name="Hattori M."/>
            <person name="Omura S."/>
        </authorList>
    </citation>
    <scope>NUCLEOTIDE SEQUENCE [LARGE SCALE GENOMIC DNA]</scope>
    <source>
        <strain evidence="5">ATCC 31267 / DSM 46492 / JCM 5070 / NBRC 14893 / NCIMB 12804 / NRRL 8165 / MA-4680</strain>
    </source>
</reference>
<dbReference type="GO" id="GO:0048038">
    <property type="term" value="F:quinone binding"/>
    <property type="evidence" value="ECO:0007669"/>
    <property type="project" value="TreeGrafter"/>
</dbReference>